<dbReference type="Proteomes" id="UP000008555">
    <property type="component" value="Chromosome"/>
</dbReference>
<dbReference type="Gene3D" id="3.90.960.10">
    <property type="entry name" value="YbaK/aminoacyl-tRNA synthetase-associated domain"/>
    <property type="match status" value="1"/>
</dbReference>
<dbReference type="HOGENOM" id="CLU_094875_2_1_6"/>
<organism evidence="2 3">
    <name type="scientific">Coxiella burnetii (strain Dugway 5J108-111)</name>
    <dbReference type="NCBI Taxonomy" id="434922"/>
    <lineage>
        <taxon>Bacteria</taxon>
        <taxon>Pseudomonadati</taxon>
        <taxon>Pseudomonadota</taxon>
        <taxon>Gammaproteobacteria</taxon>
        <taxon>Legionellales</taxon>
        <taxon>Coxiellaceae</taxon>
        <taxon>Coxiella</taxon>
    </lineage>
</organism>
<name>A9KFM2_COXBN</name>
<dbReference type="CDD" id="cd04332">
    <property type="entry name" value="YbaK_like"/>
    <property type="match status" value="1"/>
</dbReference>
<evidence type="ECO:0000313" key="2">
    <source>
        <dbReference type="EMBL" id="ABS77213.1"/>
    </source>
</evidence>
<dbReference type="RefSeq" id="WP_011996839.1">
    <property type="nucleotide sequence ID" value="NC_009727.1"/>
</dbReference>
<evidence type="ECO:0000313" key="3">
    <source>
        <dbReference type="Proteomes" id="UP000008555"/>
    </source>
</evidence>
<dbReference type="SUPFAM" id="SSF55826">
    <property type="entry name" value="YbaK/ProRS associated domain"/>
    <property type="match status" value="1"/>
</dbReference>
<dbReference type="PANTHER" id="PTHR30411:SF9">
    <property type="entry name" value="MULTIFUNCTIONAL SER_THR-TRNA DEACYLASE PROXP-Y"/>
    <property type="match status" value="1"/>
</dbReference>
<dbReference type="PANTHER" id="PTHR30411">
    <property type="entry name" value="CYTOPLASMIC PROTEIN"/>
    <property type="match status" value="1"/>
</dbReference>
<dbReference type="GO" id="GO:0002161">
    <property type="term" value="F:aminoacyl-tRNA deacylase activity"/>
    <property type="evidence" value="ECO:0007669"/>
    <property type="project" value="InterPro"/>
</dbReference>
<protein>
    <submittedName>
        <fullName evidence="2">Hypothetical cytosolic protein</fullName>
    </submittedName>
</protein>
<feature type="domain" description="YbaK/aminoacyl-tRNA synthetase-associated" evidence="1">
    <location>
        <begin position="22"/>
        <end position="143"/>
    </location>
</feature>
<accession>A9KFM2</accession>
<dbReference type="EMBL" id="CP000733">
    <property type="protein sequence ID" value="ABS77213.1"/>
    <property type="molecule type" value="Genomic_DNA"/>
</dbReference>
<dbReference type="AlphaFoldDB" id="A9KFM2"/>
<gene>
    <name evidence="2" type="ordered locus">CBUD_0933</name>
</gene>
<dbReference type="KEGG" id="cbd:CBUD_0933"/>
<dbReference type="InterPro" id="IPR036754">
    <property type="entry name" value="YbaK/aa-tRNA-synt-asso_dom_sf"/>
</dbReference>
<dbReference type="Pfam" id="PF04073">
    <property type="entry name" value="tRNA_edit"/>
    <property type="match status" value="1"/>
</dbReference>
<evidence type="ECO:0000259" key="1">
    <source>
        <dbReference type="Pfam" id="PF04073"/>
    </source>
</evidence>
<dbReference type="InterPro" id="IPR007214">
    <property type="entry name" value="YbaK/aa-tRNA-synth-assoc-dom"/>
</dbReference>
<sequence length="151" mass="17103">MPLEKLKEFLDKNKVKYVTINHSPAYTAQEIAEISHVSAKKLAKCVIAKIDDKLAMVVLPGDDKVDFDKLKQKTGAHKAELASEYEFQERFPGYESGAMPPFGNLFDMKVYLSKELSEEKEIVFNAGTHSQLLKLSYEDYEKLVKPTILST</sequence>
<proteinExistence type="predicted"/>
<reference evidence="2 3" key="1">
    <citation type="journal article" date="2009" name="Infect. Immun.">
        <title>Comparative genomics reveal extensive transposon-mediated genomic plasticity and diversity among potential effector proteins within the genus Coxiella.</title>
        <authorList>
            <person name="Beare P.A."/>
            <person name="Unsworth N."/>
            <person name="Andoh M."/>
            <person name="Voth D.E."/>
            <person name="Omsland A."/>
            <person name="Gilk S.D."/>
            <person name="Williams K.P."/>
            <person name="Sobral B.W."/>
            <person name="Kupko J.J.III."/>
            <person name="Porcella S.F."/>
            <person name="Samuel J.E."/>
            <person name="Heinzen R.A."/>
        </authorList>
    </citation>
    <scope>NUCLEOTIDE SEQUENCE [LARGE SCALE GENOMIC DNA]</scope>
    <source>
        <strain evidence="2 3">Dugway 5J108-111</strain>
    </source>
</reference>